<dbReference type="Proteomes" id="UP000784294">
    <property type="component" value="Unassembled WGS sequence"/>
</dbReference>
<reference evidence="1" key="1">
    <citation type="submission" date="2018-11" db="EMBL/GenBank/DDBJ databases">
        <authorList>
            <consortium name="Pathogen Informatics"/>
        </authorList>
    </citation>
    <scope>NUCLEOTIDE SEQUENCE</scope>
</reference>
<protein>
    <submittedName>
        <fullName evidence="1">Uncharacterized protein</fullName>
    </submittedName>
</protein>
<dbReference type="AlphaFoldDB" id="A0A3S5CUX8"/>
<proteinExistence type="predicted"/>
<gene>
    <name evidence="1" type="ORF">PXEA_LOCUS33377</name>
</gene>
<comment type="caution">
    <text evidence="1">The sequence shown here is derived from an EMBL/GenBank/DDBJ whole genome shotgun (WGS) entry which is preliminary data.</text>
</comment>
<evidence type="ECO:0000313" key="1">
    <source>
        <dbReference type="EMBL" id="VEL39937.1"/>
    </source>
</evidence>
<keyword evidence="2" id="KW-1185">Reference proteome</keyword>
<name>A0A3S5CUX8_9PLAT</name>
<dbReference type="EMBL" id="CAAALY010263057">
    <property type="protein sequence ID" value="VEL39937.1"/>
    <property type="molecule type" value="Genomic_DNA"/>
</dbReference>
<organism evidence="1 2">
    <name type="scientific">Protopolystoma xenopodis</name>
    <dbReference type="NCBI Taxonomy" id="117903"/>
    <lineage>
        <taxon>Eukaryota</taxon>
        <taxon>Metazoa</taxon>
        <taxon>Spiralia</taxon>
        <taxon>Lophotrochozoa</taxon>
        <taxon>Platyhelminthes</taxon>
        <taxon>Monogenea</taxon>
        <taxon>Polyopisthocotylea</taxon>
        <taxon>Polystomatidea</taxon>
        <taxon>Polystomatidae</taxon>
        <taxon>Protopolystoma</taxon>
    </lineage>
</organism>
<accession>A0A3S5CUX8</accession>
<evidence type="ECO:0000313" key="2">
    <source>
        <dbReference type="Proteomes" id="UP000784294"/>
    </source>
</evidence>
<sequence>MAGAGGSEADSESRLGIYQKQEPWHRGQSQAADGHCAGLPGVSVSHLINKSHKAGPGLALVSSASFMQPSPFIGPQCHLILNWMQQSIKNVILAYPESAYTQILYAHREPTQAQDVPMMKAVQRQAAWLPSLSDRFTDSPEAEWLLKAAVIFGVLPKLLNTLFCTSGMNDSATCRHGLILPPCIVNSSIYIG</sequence>